<evidence type="ECO:0000259" key="3">
    <source>
        <dbReference type="Pfam" id="PF23477"/>
    </source>
</evidence>
<evidence type="ECO:0000313" key="4">
    <source>
        <dbReference type="EMBL" id="OHA01899.1"/>
    </source>
</evidence>
<dbReference type="AlphaFoldDB" id="A0A1G2KU18"/>
<dbReference type="PANTHER" id="PTHR30121">
    <property type="entry name" value="UNCHARACTERIZED PROTEIN YJGR-RELATED"/>
    <property type="match status" value="1"/>
</dbReference>
<feature type="region of interest" description="Disordered" evidence="1">
    <location>
        <begin position="604"/>
        <end position="635"/>
    </location>
</feature>
<dbReference type="InterPro" id="IPR051162">
    <property type="entry name" value="T4SS_component"/>
</dbReference>
<dbReference type="SUPFAM" id="SSF52540">
    <property type="entry name" value="P-loop containing nucleoside triphosphate hydrolases"/>
    <property type="match status" value="1"/>
</dbReference>
<protein>
    <submittedName>
        <fullName evidence="4">Uncharacterized protein</fullName>
    </submittedName>
</protein>
<proteinExistence type="predicted"/>
<feature type="region of interest" description="Disordered" evidence="1">
    <location>
        <begin position="536"/>
        <end position="585"/>
    </location>
</feature>
<reference evidence="4 5" key="1">
    <citation type="journal article" date="2016" name="Nat. Commun.">
        <title>Thousands of microbial genomes shed light on interconnected biogeochemical processes in an aquifer system.</title>
        <authorList>
            <person name="Anantharaman K."/>
            <person name="Brown C.T."/>
            <person name="Hug L.A."/>
            <person name="Sharon I."/>
            <person name="Castelle C.J."/>
            <person name="Probst A.J."/>
            <person name="Thomas B.C."/>
            <person name="Singh A."/>
            <person name="Wilkins M.J."/>
            <person name="Karaoz U."/>
            <person name="Brodie E.L."/>
            <person name="Williams K.H."/>
            <person name="Hubbard S.S."/>
            <person name="Banfield J.F."/>
        </authorList>
    </citation>
    <scope>NUCLEOTIDE SEQUENCE [LARGE SCALE GENOMIC DNA]</scope>
</reference>
<feature type="domain" description="Type IV secretion system coupling protein TraD DNA-binding" evidence="2">
    <location>
        <begin position="29"/>
        <end position="355"/>
    </location>
</feature>
<evidence type="ECO:0000259" key="2">
    <source>
        <dbReference type="Pfam" id="PF10412"/>
    </source>
</evidence>
<feature type="compositionally biased region" description="Basic and acidic residues" evidence="1">
    <location>
        <begin position="604"/>
        <end position="613"/>
    </location>
</feature>
<dbReference type="InterPro" id="IPR026363">
    <property type="entry name" value="CxxC-x17-CxxC_dom"/>
</dbReference>
<name>A0A1G2KU18_9BACT</name>
<dbReference type="Gene3D" id="3.40.50.300">
    <property type="entry name" value="P-loop containing nucleotide triphosphate hydrolases"/>
    <property type="match status" value="2"/>
</dbReference>
<feature type="region of interest" description="Disordered" evidence="1">
    <location>
        <begin position="438"/>
        <end position="505"/>
    </location>
</feature>
<dbReference type="Pfam" id="PF23477">
    <property type="entry name" value="zf_Tbcl_2"/>
    <property type="match status" value="1"/>
</dbReference>
<dbReference type="InterPro" id="IPR019476">
    <property type="entry name" value="T4SS_TraD_DNA-bd"/>
</dbReference>
<dbReference type="Pfam" id="PF10412">
    <property type="entry name" value="TrwB_AAD_bind"/>
    <property type="match status" value="1"/>
</dbReference>
<feature type="domain" description="CxxC-x17-CxxC" evidence="3">
    <location>
        <begin position="503"/>
        <end position="533"/>
    </location>
</feature>
<dbReference type="PANTHER" id="PTHR30121:SF11">
    <property type="entry name" value="AAA+ ATPASE DOMAIN-CONTAINING PROTEIN"/>
    <property type="match status" value="1"/>
</dbReference>
<organism evidence="4 5">
    <name type="scientific">Candidatus Sungbacteria bacterium RIFCSPHIGHO2_02_FULL_49_20</name>
    <dbReference type="NCBI Taxonomy" id="1802272"/>
    <lineage>
        <taxon>Bacteria</taxon>
        <taxon>Candidatus Sungiibacteriota</taxon>
    </lineage>
</organism>
<evidence type="ECO:0000313" key="5">
    <source>
        <dbReference type="Proteomes" id="UP000178710"/>
    </source>
</evidence>
<feature type="compositionally biased region" description="Basic and acidic residues" evidence="1">
    <location>
        <begin position="623"/>
        <end position="635"/>
    </location>
</feature>
<sequence length="702" mass="78543">MSNGNDITYFAETSFRNERRRFGIKRADRRRHVYVIGKTGTGKTTMLDNMTVQDIQRGNGVAVIDPHGTYAERMLSFIPPERVKDVVYFNPADTEYPLGFNMLEKPSENMRHFVASGLMSVFKKLWVDAWSARMEYFLSNSILTHLEMDNATLMGVQRIFGDKDYRRAIVPLIKDPIVRGFWENEFAKLPEQFMREAVAAIQNKVGQFISNPLVRNIIAQPQSTFNIRSMMDERKILIANLSKGRIGEENSNLLGAMLVTKIYLAALSRADTAEDDLEDFYVYVDEFQNFATEAFAGILSEARKYRLNLTLANQYMAQLVDDKTKSSLLRDAVIGNVGTMISFRIGAEDAEQMEKEFFPEFVVQDFVNLGFAQTYLKLMIDGVSSRPFSAKTLPPIQMPVPNHIEESIQYSRERYGRPVAVVAAEIEKWSRTLPNTFEYSSASSEPRGAGTFPTPDSLRTSNASPIAVSQAPMDSRPAITPSGAVSSARTPARLAASKPEKEKKMYPAKCAVDGADILVPFQPDGRRPVYCQEHLSQIQRSGSSQANETRPSGGNQRVPDSSRQDRRPRRESGSRENHQIQSAPIVRAIADIKPVSLSSLLPKEEAYDMERNTRIQPLPGSLKEPKLNSETLPKKKVDLDELRRVLQQSMARNDGAVSRDPQPAAPAEIAKLANERPNPVPVSPMSASSSGTIEPGQEIKFD</sequence>
<gene>
    <name evidence="4" type="ORF">A3C12_00970</name>
</gene>
<dbReference type="EMBL" id="MHQK01000016">
    <property type="protein sequence ID" value="OHA01899.1"/>
    <property type="molecule type" value="Genomic_DNA"/>
</dbReference>
<dbReference type="CDD" id="cd01127">
    <property type="entry name" value="TrwB_TraG_TraD_VirD4"/>
    <property type="match status" value="2"/>
</dbReference>
<feature type="compositionally biased region" description="Polar residues" evidence="1">
    <location>
        <begin position="536"/>
        <end position="555"/>
    </location>
</feature>
<accession>A0A1G2KU18</accession>
<dbReference type="InterPro" id="IPR027417">
    <property type="entry name" value="P-loop_NTPase"/>
</dbReference>
<feature type="compositionally biased region" description="Basic and acidic residues" evidence="1">
    <location>
        <begin position="560"/>
        <end position="578"/>
    </location>
</feature>
<evidence type="ECO:0000256" key="1">
    <source>
        <dbReference type="SAM" id="MobiDB-lite"/>
    </source>
</evidence>
<feature type="region of interest" description="Disordered" evidence="1">
    <location>
        <begin position="649"/>
        <end position="702"/>
    </location>
</feature>
<comment type="caution">
    <text evidence="4">The sequence shown here is derived from an EMBL/GenBank/DDBJ whole genome shotgun (WGS) entry which is preliminary data.</text>
</comment>
<dbReference type="NCBIfam" id="TIGR04272">
    <property type="entry name" value="cxxc_cxxc_Mbark"/>
    <property type="match status" value="1"/>
</dbReference>
<dbReference type="Proteomes" id="UP000178710">
    <property type="component" value="Unassembled WGS sequence"/>
</dbReference>